<dbReference type="Pfam" id="PF17762">
    <property type="entry name" value="HTH_ParB"/>
    <property type="match status" value="1"/>
</dbReference>
<evidence type="ECO:0000256" key="2">
    <source>
        <dbReference type="SAM" id="MobiDB-lite"/>
    </source>
</evidence>
<dbReference type="InterPro" id="IPR036086">
    <property type="entry name" value="ParB/Sulfiredoxin_sf"/>
</dbReference>
<feature type="region of interest" description="Disordered" evidence="2">
    <location>
        <begin position="306"/>
        <end position="351"/>
    </location>
</feature>
<dbReference type="AlphaFoldDB" id="A0A484HFR7"/>
<evidence type="ECO:0000256" key="1">
    <source>
        <dbReference type="ARBA" id="ARBA00022829"/>
    </source>
</evidence>
<dbReference type="Pfam" id="PF02195">
    <property type="entry name" value="ParB_N"/>
    <property type="match status" value="1"/>
</dbReference>
<accession>A0A484HFR7</accession>
<reference evidence="5" key="1">
    <citation type="submission" date="2019-01" db="EMBL/GenBank/DDBJ databases">
        <authorList>
            <consortium name="Genoscope - CEA"/>
            <person name="William W."/>
        </authorList>
    </citation>
    <scope>NUCLEOTIDE SEQUENCE</scope>
    <source>
        <strain evidence="5">CR-1</strain>
    </source>
</reference>
<name>A0A484HFR7_9BACT</name>
<dbReference type="InterPro" id="IPR050336">
    <property type="entry name" value="Chromosome_partition/occlusion"/>
</dbReference>
<protein>
    <recommendedName>
        <fullName evidence="6">ParB/Sulfiredoxin domain-containing protein</fullName>
    </recommendedName>
</protein>
<feature type="domain" description="ParB-like N-terminal" evidence="3">
    <location>
        <begin position="5"/>
        <end position="77"/>
    </location>
</feature>
<dbReference type="CDD" id="cd16387">
    <property type="entry name" value="ParB_N_Srx"/>
    <property type="match status" value="1"/>
</dbReference>
<dbReference type="InterPro" id="IPR041468">
    <property type="entry name" value="HTH_ParB/Spo0J"/>
</dbReference>
<dbReference type="PANTHER" id="PTHR33375">
    <property type="entry name" value="CHROMOSOME-PARTITIONING PROTEIN PARB-RELATED"/>
    <property type="match status" value="1"/>
</dbReference>
<evidence type="ECO:0000313" key="5">
    <source>
        <dbReference type="EMBL" id="VEN73224.1"/>
    </source>
</evidence>
<keyword evidence="1" id="KW-0159">Chromosome partition</keyword>
<dbReference type="EMBL" id="CAACVI010000005">
    <property type="protein sequence ID" value="VEN73224.1"/>
    <property type="molecule type" value="Genomic_DNA"/>
</dbReference>
<dbReference type="GO" id="GO:0007059">
    <property type="term" value="P:chromosome segregation"/>
    <property type="evidence" value="ECO:0007669"/>
    <property type="project" value="TreeGrafter"/>
</dbReference>
<organism evidence="5">
    <name type="scientific">uncultured Desulfobacteraceae bacterium</name>
    <dbReference type="NCBI Taxonomy" id="218296"/>
    <lineage>
        <taxon>Bacteria</taxon>
        <taxon>Pseudomonadati</taxon>
        <taxon>Thermodesulfobacteriota</taxon>
        <taxon>Desulfobacteria</taxon>
        <taxon>Desulfobacterales</taxon>
        <taxon>Desulfobacteraceae</taxon>
        <taxon>environmental samples</taxon>
    </lineage>
</organism>
<dbReference type="SUPFAM" id="SSF110849">
    <property type="entry name" value="ParB/Sulfiredoxin"/>
    <property type="match status" value="1"/>
</dbReference>
<evidence type="ECO:0000259" key="3">
    <source>
        <dbReference type="Pfam" id="PF02195"/>
    </source>
</evidence>
<gene>
    <name evidence="5" type="ORF">EPICR_130041</name>
</gene>
<feature type="domain" description="ParB/Spo0J HTH" evidence="4">
    <location>
        <begin position="101"/>
        <end position="201"/>
    </location>
</feature>
<sequence>MKTNHQKIEISRLELRYIHTRIRDARAELKMCESLDRHGQILPVLVVSSAQSTYILIDGYLRIAALKRCGRDRVWAKFFKGGPKEALIYILARGNQRRRDILEEACLIRELIVAHKLSQVRISKLLGRDQSWVSRRLLFLNALPDTIIRRVQAGGISSWAAQRVLAPMARANSAHADILADHLAKEKIGTRDLAQFFEHYKKSVRKKRQDMIENPGLFLKALHAKREDGAAKELSAGPEGRWRSDMNATCHILERAIRQAPNVICRRQSNLDRRTLLTPFEQARQSMSKLNETIMRLTDDIQRIKTNSSGHAGKRLRHTGNRADIEDIQEYGSPGDPKKEARRAKAGQVVS</sequence>
<dbReference type="PANTHER" id="PTHR33375:SF1">
    <property type="entry name" value="CHROMOSOME-PARTITIONING PROTEIN PARB-RELATED"/>
    <property type="match status" value="1"/>
</dbReference>
<dbReference type="Gene3D" id="3.90.1530.10">
    <property type="entry name" value="Conserved hypothetical protein from pyrococcus furiosus pfu- 392566-001, ParB domain"/>
    <property type="match status" value="1"/>
</dbReference>
<dbReference type="InterPro" id="IPR003115">
    <property type="entry name" value="ParB_N"/>
</dbReference>
<dbReference type="Gene3D" id="1.10.10.2830">
    <property type="match status" value="1"/>
</dbReference>
<evidence type="ECO:0008006" key="6">
    <source>
        <dbReference type="Google" id="ProtNLM"/>
    </source>
</evidence>
<proteinExistence type="predicted"/>
<evidence type="ECO:0000259" key="4">
    <source>
        <dbReference type="Pfam" id="PF17762"/>
    </source>
</evidence>
<dbReference type="SUPFAM" id="SSF109709">
    <property type="entry name" value="KorB DNA-binding domain-like"/>
    <property type="match status" value="1"/>
</dbReference>
<dbReference type="GO" id="GO:0005694">
    <property type="term" value="C:chromosome"/>
    <property type="evidence" value="ECO:0007669"/>
    <property type="project" value="TreeGrafter"/>
</dbReference>